<evidence type="ECO:0000313" key="1">
    <source>
        <dbReference type="EMBL" id="KAL2056835.1"/>
    </source>
</evidence>
<organism evidence="1 2">
    <name type="scientific">Lepraria finkii</name>
    <dbReference type="NCBI Taxonomy" id="1340010"/>
    <lineage>
        <taxon>Eukaryota</taxon>
        <taxon>Fungi</taxon>
        <taxon>Dikarya</taxon>
        <taxon>Ascomycota</taxon>
        <taxon>Pezizomycotina</taxon>
        <taxon>Lecanoromycetes</taxon>
        <taxon>OSLEUM clade</taxon>
        <taxon>Lecanoromycetidae</taxon>
        <taxon>Lecanorales</taxon>
        <taxon>Lecanorineae</taxon>
        <taxon>Stereocaulaceae</taxon>
        <taxon>Lepraria</taxon>
    </lineage>
</organism>
<gene>
    <name evidence="1" type="ORF">ABVK25_002574</name>
</gene>
<protein>
    <submittedName>
        <fullName evidence="1">Uncharacterized protein</fullName>
    </submittedName>
</protein>
<keyword evidence="2" id="KW-1185">Reference proteome</keyword>
<dbReference type="SUPFAM" id="SSF54791">
    <property type="entry name" value="Eukaryotic type KH-domain (KH-domain type I)"/>
    <property type="match status" value="1"/>
</dbReference>
<sequence length="88" mass="9676">MYSNRNDEIGPATRREIARLAGVVRALVEGGVRVDEEMVMRGYEASLEGEEMDYGYGEAREENGEYLGGERGKRVVETALAAVHAVRG</sequence>
<dbReference type="EMBL" id="JBHFEH010000006">
    <property type="protein sequence ID" value="KAL2056835.1"/>
    <property type="molecule type" value="Genomic_DNA"/>
</dbReference>
<proteinExistence type="predicted"/>
<dbReference type="InterPro" id="IPR036612">
    <property type="entry name" value="KH_dom_type_1_sf"/>
</dbReference>
<evidence type="ECO:0000313" key="2">
    <source>
        <dbReference type="Proteomes" id="UP001590951"/>
    </source>
</evidence>
<accession>A0ABR4BGP1</accession>
<dbReference type="Proteomes" id="UP001590951">
    <property type="component" value="Unassembled WGS sequence"/>
</dbReference>
<comment type="caution">
    <text evidence="1">The sequence shown here is derived from an EMBL/GenBank/DDBJ whole genome shotgun (WGS) entry which is preliminary data.</text>
</comment>
<name>A0ABR4BGP1_9LECA</name>
<reference evidence="1 2" key="1">
    <citation type="submission" date="2024-09" db="EMBL/GenBank/DDBJ databases">
        <title>Rethinking Asexuality: The Enigmatic Case of Functional Sexual Genes in Lepraria (Stereocaulaceae).</title>
        <authorList>
            <person name="Doellman M."/>
            <person name="Sun Y."/>
            <person name="Barcenas-Pena A."/>
            <person name="Lumbsch H.T."/>
            <person name="Grewe F."/>
        </authorList>
    </citation>
    <scope>NUCLEOTIDE SEQUENCE [LARGE SCALE GENOMIC DNA]</scope>
    <source>
        <strain evidence="1 2">Grewe 0041</strain>
    </source>
</reference>